<dbReference type="KEGG" id="uli:ETAA1_41710"/>
<gene>
    <name evidence="1" type="ORF">ETAA1_41710</name>
</gene>
<proteinExistence type="predicted"/>
<dbReference type="RefSeq" id="WP_145241725.1">
    <property type="nucleotide sequence ID" value="NZ_CP036273.1"/>
</dbReference>
<organism evidence="1 2">
    <name type="scientific">Urbifossiella limnaea</name>
    <dbReference type="NCBI Taxonomy" id="2528023"/>
    <lineage>
        <taxon>Bacteria</taxon>
        <taxon>Pseudomonadati</taxon>
        <taxon>Planctomycetota</taxon>
        <taxon>Planctomycetia</taxon>
        <taxon>Gemmatales</taxon>
        <taxon>Gemmataceae</taxon>
        <taxon>Urbifossiella</taxon>
    </lineage>
</organism>
<dbReference type="EMBL" id="CP036273">
    <property type="protein sequence ID" value="QDU22195.1"/>
    <property type="molecule type" value="Genomic_DNA"/>
</dbReference>
<evidence type="ECO:0000313" key="2">
    <source>
        <dbReference type="Proteomes" id="UP000319576"/>
    </source>
</evidence>
<keyword evidence="2" id="KW-1185">Reference proteome</keyword>
<dbReference type="OrthoDB" id="274195at2"/>
<protein>
    <submittedName>
        <fullName evidence="1">Uncharacterized protein</fullName>
    </submittedName>
</protein>
<dbReference type="AlphaFoldDB" id="A0A517XXH8"/>
<reference evidence="1 2" key="1">
    <citation type="submission" date="2019-02" db="EMBL/GenBank/DDBJ databases">
        <title>Deep-cultivation of Planctomycetes and their phenomic and genomic characterization uncovers novel biology.</title>
        <authorList>
            <person name="Wiegand S."/>
            <person name="Jogler M."/>
            <person name="Boedeker C."/>
            <person name="Pinto D."/>
            <person name="Vollmers J."/>
            <person name="Rivas-Marin E."/>
            <person name="Kohn T."/>
            <person name="Peeters S.H."/>
            <person name="Heuer A."/>
            <person name="Rast P."/>
            <person name="Oberbeckmann S."/>
            <person name="Bunk B."/>
            <person name="Jeske O."/>
            <person name="Meyerdierks A."/>
            <person name="Storesund J.E."/>
            <person name="Kallscheuer N."/>
            <person name="Luecker S."/>
            <person name="Lage O.M."/>
            <person name="Pohl T."/>
            <person name="Merkel B.J."/>
            <person name="Hornburger P."/>
            <person name="Mueller R.-W."/>
            <person name="Bruemmer F."/>
            <person name="Labrenz M."/>
            <person name="Spormann A.M."/>
            <person name="Op den Camp H."/>
            <person name="Overmann J."/>
            <person name="Amann R."/>
            <person name="Jetten M.S.M."/>
            <person name="Mascher T."/>
            <person name="Medema M.H."/>
            <person name="Devos D.P."/>
            <person name="Kaster A.-K."/>
            <person name="Ovreas L."/>
            <person name="Rohde M."/>
            <person name="Galperin M.Y."/>
            <person name="Jogler C."/>
        </authorList>
    </citation>
    <scope>NUCLEOTIDE SEQUENCE [LARGE SCALE GENOMIC DNA]</scope>
    <source>
        <strain evidence="1 2">ETA_A1</strain>
    </source>
</reference>
<sequence>MEFFRRSSPPPPPDPRWSRAMELFRAGDAAFVDAVRGIHESKALAVFAETWYSDPRIEARRLLHRYLLLPLTVAAHKPLVKRVFKFAEAAGDDATMARYLVAFDRSVRRGPRRPDAEPPAVLFTSQTRNYLRRRAWRYFRKLGRVAPERFLPAVCYALKQYTDADVPDGRALLDNWGLVHVLFHFSPALEAKPTGWRLVGNTTLSKLQPEPMFRKLWLKSPEPAFELLTANCGTVRQWAIAWLRKNAPDRLTRVSLEELLRWLELPFPELNDLAADLIEKVPGLDAIPVARWLAILDAAKPEVLDRVAGLMLRVLKPAKVDFADAIRLAMARPIPVARLGQYLLADKRPTTPDEVRAVFGLRDAEAEPLRPALVSWACLVLGERPDFQPTWVLEFLDARHEDVREAGWEWLQTDDRARESAVVWQRLLESPHDNIRLRLVAMLEERSREAGAIDALPADRVRFLWAAVLLNVSRGGRAKPFVVRQILDRLGKKPDEAGVLLPIVAAALRSVRGPEFRAGLAGVAGFVARFPQHRPLIETTFPELTLGG</sequence>
<evidence type="ECO:0000313" key="1">
    <source>
        <dbReference type="EMBL" id="QDU22195.1"/>
    </source>
</evidence>
<name>A0A517XXH8_9BACT</name>
<dbReference type="Proteomes" id="UP000319576">
    <property type="component" value="Chromosome"/>
</dbReference>
<accession>A0A517XXH8</accession>